<evidence type="ECO:0000256" key="2">
    <source>
        <dbReference type="ARBA" id="ARBA00009780"/>
    </source>
</evidence>
<dbReference type="EMBL" id="JAGPXC010000007">
    <property type="protein sequence ID" value="KAH6649062.1"/>
    <property type="molecule type" value="Genomic_DNA"/>
</dbReference>
<feature type="transmembrane region" description="Helical" evidence="9">
    <location>
        <begin position="94"/>
        <end position="113"/>
    </location>
</feature>
<evidence type="ECO:0000256" key="8">
    <source>
        <dbReference type="PIRSR" id="PIRSR608901-2"/>
    </source>
</evidence>
<organism evidence="10 11">
    <name type="scientific">Truncatella angustata</name>
    <dbReference type="NCBI Taxonomy" id="152316"/>
    <lineage>
        <taxon>Eukaryota</taxon>
        <taxon>Fungi</taxon>
        <taxon>Dikarya</taxon>
        <taxon>Ascomycota</taxon>
        <taxon>Pezizomycotina</taxon>
        <taxon>Sordariomycetes</taxon>
        <taxon>Xylariomycetidae</taxon>
        <taxon>Amphisphaeriales</taxon>
        <taxon>Sporocadaceae</taxon>
        <taxon>Truncatella</taxon>
    </lineage>
</organism>
<evidence type="ECO:0000256" key="3">
    <source>
        <dbReference type="ARBA" id="ARBA00022692"/>
    </source>
</evidence>
<feature type="transmembrane region" description="Helical" evidence="9">
    <location>
        <begin position="125"/>
        <end position="142"/>
    </location>
</feature>
<dbReference type="GO" id="GO:0016811">
    <property type="term" value="F:hydrolase activity, acting on carbon-nitrogen (but not peptide) bonds, in linear amides"/>
    <property type="evidence" value="ECO:0007669"/>
    <property type="project" value="InterPro"/>
</dbReference>
<evidence type="ECO:0000313" key="10">
    <source>
        <dbReference type="EMBL" id="KAH6649062.1"/>
    </source>
</evidence>
<dbReference type="GeneID" id="70125435"/>
<evidence type="ECO:0000256" key="6">
    <source>
        <dbReference type="ARBA" id="ARBA00023136"/>
    </source>
</evidence>
<proteinExistence type="inferred from homology"/>
<comment type="cofactor">
    <cofactor evidence="8">
        <name>Zn(2+)</name>
        <dbReference type="ChEBI" id="CHEBI:29105"/>
    </cofactor>
</comment>
<dbReference type="RefSeq" id="XP_045955569.1">
    <property type="nucleotide sequence ID" value="XM_046096543.1"/>
</dbReference>
<keyword evidence="7" id="KW-0106">Calcium</keyword>
<evidence type="ECO:0000256" key="7">
    <source>
        <dbReference type="PIRSR" id="PIRSR608901-1"/>
    </source>
</evidence>
<feature type="binding site" evidence="7">
    <location>
        <position position="49"/>
    </location>
    <ligand>
        <name>Ca(2+)</name>
        <dbReference type="ChEBI" id="CHEBI:29108"/>
    </ligand>
</feature>
<dbReference type="Pfam" id="PF05875">
    <property type="entry name" value="Ceramidase"/>
    <property type="match status" value="1"/>
</dbReference>
<keyword evidence="11" id="KW-1185">Reference proteome</keyword>
<protein>
    <submittedName>
        <fullName evidence="10">Ceramidase</fullName>
    </submittedName>
</protein>
<keyword evidence="5 9" id="KW-1133">Transmembrane helix</keyword>
<dbReference type="OrthoDB" id="187171at2759"/>
<keyword evidence="8" id="KW-0862">Zinc</keyword>
<feature type="transmembrane region" description="Helical" evidence="9">
    <location>
        <begin position="52"/>
        <end position="73"/>
    </location>
</feature>
<keyword evidence="3 9" id="KW-0812">Transmembrane</keyword>
<comment type="similarity">
    <text evidence="2">Belongs to the alkaline ceramidase family.</text>
</comment>
<name>A0A9P8UFP2_9PEZI</name>
<feature type="binding site" evidence="7">
    <location>
        <position position="51"/>
    </location>
    <ligand>
        <name>Ca(2+)</name>
        <dbReference type="ChEBI" id="CHEBI:29108"/>
    </ligand>
</feature>
<feature type="binding site" evidence="8">
    <location>
        <position position="110"/>
    </location>
    <ligand>
        <name>Zn(2+)</name>
        <dbReference type="ChEBI" id="CHEBI:29105"/>
        <note>catalytic</note>
    </ligand>
</feature>
<dbReference type="GO" id="GO:0005789">
    <property type="term" value="C:endoplasmic reticulum membrane"/>
    <property type="evidence" value="ECO:0007669"/>
    <property type="project" value="TreeGrafter"/>
</dbReference>
<feature type="transmembrane region" description="Helical" evidence="9">
    <location>
        <begin position="12"/>
        <end position="32"/>
    </location>
</feature>
<feature type="transmembrane region" description="Helical" evidence="9">
    <location>
        <begin position="204"/>
        <end position="224"/>
    </location>
</feature>
<dbReference type="GO" id="GO:0046513">
    <property type="term" value="P:ceramide biosynthetic process"/>
    <property type="evidence" value="ECO:0007669"/>
    <property type="project" value="TreeGrafter"/>
</dbReference>
<dbReference type="InterPro" id="IPR008901">
    <property type="entry name" value="ACER"/>
</dbReference>
<evidence type="ECO:0000256" key="4">
    <source>
        <dbReference type="ARBA" id="ARBA00022801"/>
    </source>
</evidence>
<dbReference type="PANTHER" id="PTHR46187:SF1">
    <property type="entry name" value="ALKALINE PHYTOCERAMIDASE"/>
    <property type="match status" value="1"/>
</dbReference>
<reference evidence="10" key="1">
    <citation type="journal article" date="2021" name="Nat. Commun.">
        <title>Genetic determinants of endophytism in the Arabidopsis root mycobiome.</title>
        <authorList>
            <person name="Mesny F."/>
            <person name="Miyauchi S."/>
            <person name="Thiergart T."/>
            <person name="Pickel B."/>
            <person name="Atanasova L."/>
            <person name="Karlsson M."/>
            <person name="Huettel B."/>
            <person name="Barry K.W."/>
            <person name="Haridas S."/>
            <person name="Chen C."/>
            <person name="Bauer D."/>
            <person name="Andreopoulos W."/>
            <person name="Pangilinan J."/>
            <person name="LaButti K."/>
            <person name="Riley R."/>
            <person name="Lipzen A."/>
            <person name="Clum A."/>
            <person name="Drula E."/>
            <person name="Henrissat B."/>
            <person name="Kohler A."/>
            <person name="Grigoriev I.V."/>
            <person name="Martin F.M."/>
            <person name="Hacquard S."/>
        </authorList>
    </citation>
    <scope>NUCLEOTIDE SEQUENCE</scope>
    <source>
        <strain evidence="10">MPI-SDFR-AT-0073</strain>
    </source>
</reference>
<keyword evidence="7" id="KW-0479">Metal-binding</keyword>
<comment type="caution">
    <text evidence="10">The sequence shown here is derived from an EMBL/GenBank/DDBJ whole genome shotgun (WGS) entry which is preliminary data.</text>
</comment>
<feature type="transmembrane region" description="Helical" evidence="9">
    <location>
        <begin position="147"/>
        <end position="166"/>
    </location>
</feature>
<comment type="subcellular location">
    <subcellularLocation>
        <location evidence="1">Membrane</location>
        <topology evidence="1">Multi-pass membrane protein</topology>
    </subcellularLocation>
</comment>
<dbReference type="PANTHER" id="PTHR46187">
    <property type="entry name" value="ALKALINE CERAMIDASE 3"/>
    <property type="match status" value="1"/>
</dbReference>
<evidence type="ECO:0000313" key="11">
    <source>
        <dbReference type="Proteomes" id="UP000758603"/>
    </source>
</evidence>
<dbReference type="Proteomes" id="UP000758603">
    <property type="component" value="Unassembled WGS sequence"/>
</dbReference>
<dbReference type="AlphaFoldDB" id="A0A9P8UFP2"/>
<dbReference type="GO" id="GO:0046514">
    <property type="term" value="P:ceramide catabolic process"/>
    <property type="evidence" value="ECO:0007669"/>
    <property type="project" value="TreeGrafter"/>
</dbReference>
<feature type="binding site" evidence="8">
    <location>
        <position position="254"/>
    </location>
    <ligand>
        <name>Zn(2+)</name>
        <dbReference type="ChEBI" id="CHEBI:29105"/>
        <note>catalytic</note>
    </ligand>
</feature>
<evidence type="ECO:0000256" key="5">
    <source>
        <dbReference type="ARBA" id="ARBA00022989"/>
    </source>
</evidence>
<dbReference type="GO" id="GO:0046872">
    <property type="term" value="F:metal ion binding"/>
    <property type="evidence" value="ECO:0007669"/>
    <property type="project" value="UniProtKB-KW"/>
</dbReference>
<keyword evidence="6 9" id="KW-0472">Membrane</keyword>
<accession>A0A9P8UFP2</accession>
<feature type="binding site" evidence="8">
    <location>
        <position position="250"/>
    </location>
    <ligand>
        <name>Zn(2+)</name>
        <dbReference type="ChEBI" id="CHEBI:29105"/>
        <note>catalytic</note>
    </ligand>
</feature>
<feature type="transmembrane region" description="Helical" evidence="9">
    <location>
        <begin position="252"/>
        <end position="271"/>
    </location>
</feature>
<feature type="transmembrane region" description="Helical" evidence="9">
    <location>
        <begin position="172"/>
        <end position="192"/>
    </location>
</feature>
<sequence length="303" mass="33834">MAYQSPKKYRGHFSNTGFLFPAIMAFLSWSYVEGVSAWGEMTSATRFCEINNYFTTYIAGFVNTLTNLAYVYLGVCGMSNSKQHPITNSTSIRLCYMSLLVVGACSTIFHSNVKYFAQILDQGSILLPTSTILYASFSFTLAPLPRLLLASGLSLGSAILVSYHAIYHSQKIFGNVFLALVFIIVARCMVLLSRVTDDKVKREMRSLVLFGGVLFVVGSVAFNVDRNYCAQLRAMREVVGIPLGFMLEMHGWWHIGSGLGVYYFIVLIEYLRIYIGTSGAEITLKWKSALLLPRLEVQDTKTK</sequence>
<keyword evidence="4" id="KW-0378">Hydrolase</keyword>
<evidence type="ECO:0000256" key="1">
    <source>
        <dbReference type="ARBA" id="ARBA00004141"/>
    </source>
</evidence>
<gene>
    <name evidence="10" type="ORF">BKA67DRAFT_380094</name>
</gene>
<evidence type="ECO:0000256" key="9">
    <source>
        <dbReference type="SAM" id="Phobius"/>
    </source>
</evidence>